<name>A0A5M6C161_9TREE</name>
<reference evidence="2" key="1">
    <citation type="submission" date="2017-08" db="EMBL/GenBank/DDBJ databases">
        <authorList>
            <person name="Cuomo C."/>
            <person name="Billmyre B."/>
            <person name="Heitman J."/>
        </authorList>
    </citation>
    <scope>NUCLEOTIDE SEQUENCE</scope>
    <source>
        <strain evidence="2">CBS 12478</strain>
    </source>
</reference>
<dbReference type="RefSeq" id="XP_031861795.1">
    <property type="nucleotide sequence ID" value="XM_032003797.1"/>
</dbReference>
<dbReference type="KEGG" id="ksn:43587924"/>
<dbReference type="InterPro" id="IPR000095">
    <property type="entry name" value="CRIB_dom"/>
</dbReference>
<feature type="region of interest" description="Disordered" evidence="1">
    <location>
        <begin position="152"/>
        <end position="255"/>
    </location>
</feature>
<feature type="compositionally biased region" description="Polar residues" evidence="1">
    <location>
        <begin position="697"/>
        <end position="713"/>
    </location>
</feature>
<dbReference type="OrthoDB" id="2564920at2759"/>
<feature type="compositionally biased region" description="Polar residues" evidence="1">
    <location>
        <begin position="527"/>
        <end position="557"/>
    </location>
</feature>
<feature type="region of interest" description="Disordered" evidence="1">
    <location>
        <begin position="471"/>
        <end position="673"/>
    </location>
</feature>
<feature type="region of interest" description="Disordered" evidence="1">
    <location>
        <begin position="1"/>
        <end position="105"/>
    </location>
</feature>
<feature type="compositionally biased region" description="Low complexity" evidence="1">
    <location>
        <begin position="471"/>
        <end position="485"/>
    </location>
</feature>
<dbReference type="AlphaFoldDB" id="A0A5M6C161"/>
<dbReference type="Proteomes" id="UP000322225">
    <property type="component" value="Chromosome 12"/>
</dbReference>
<evidence type="ECO:0000256" key="1">
    <source>
        <dbReference type="SAM" id="MobiDB-lite"/>
    </source>
</evidence>
<feature type="region of interest" description="Disordered" evidence="1">
    <location>
        <begin position="293"/>
        <end position="334"/>
    </location>
</feature>
<organism evidence="2 3">
    <name type="scientific">Kwoniella shandongensis</name>
    <dbReference type="NCBI Taxonomy" id="1734106"/>
    <lineage>
        <taxon>Eukaryota</taxon>
        <taxon>Fungi</taxon>
        <taxon>Dikarya</taxon>
        <taxon>Basidiomycota</taxon>
        <taxon>Agaricomycotina</taxon>
        <taxon>Tremellomycetes</taxon>
        <taxon>Tremellales</taxon>
        <taxon>Cryptococcaceae</taxon>
        <taxon>Kwoniella</taxon>
    </lineage>
</organism>
<gene>
    <name evidence="2" type="ORF">CI109_106442</name>
</gene>
<feature type="compositionally biased region" description="Polar residues" evidence="1">
    <location>
        <begin position="313"/>
        <end position="334"/>
    </location>
</feature>
<evidence type="ECO:0000313" key="3">
    <source>
        <dbReference type="Proteomes" id="UP000322225"/>
    </source>
</evidence>
<feature type="compositionally biased region" description="Basic and acidic residues" evidence="1">
    <location>
        <begin position="819"/>
        <end position="856"/>
    </location>
</feature>
<reference evidence="2" key="2">
    <citation type="submission" date="2024-01" db="EMBL/GenBank/DDBJ databases">
        <title>Comparative genomics of Cryptococcus and Kwoniella reveals pathogenesis evolution and contrasting modes of karyotype evolution via chromosome fusion or intercentromeric recombination.</title>
        <authorList>
            <person name="Coelho M.A."/>
            <person name="David-Palma M."/>
            <person name="Shea T."/>
            <person name="Bowers K."/>
            <person name="McGinley-Smith S."/>
            <person name="Mohammad A.W."/>
            <person name="Gnirke A."/>
            <person name="Yurkov A.M."/>
            <person name="Nowrousian M."/>
            <person name="Sun S."/>
            <person name="Cuomo C.A."/>
            <person name="Heitman J."/>
        </authorList>
    </citation>
    <scope>NUCLEOTIDE SEQUENCE</scope>
    <source>
        <strain evidence="2">CBS 12478</strain>
    </source>
</reference>
<feature type="compositionally biased region" description="Low complexity" evidence="1">
    <location>
        <begin position="65"/>
        <end position="92"/>
    </location>
</feature>
<feature type="compositionally biased region" description="Basic and acidic residues" evidence="1">
    <location>
        <begin position="558"/>
        <end position="586"/>
    </location>
</feature>
<feature type="region of interest" description="Disordered" evidence="1">
    <location>
        <begin position="697"/>
        <end position="765"/>
    </location>
</feature>
<sequence>MSRISPARKDSGSNKGLPPPPLGSLGLDFSGRASIDGPDEFGSVHSKSSKPSPSHFVPLRDLHHSSPSLTSLNPTTPTTATSSSFSFFNTPTKGDQPSPFRPRMTHSPSLASIRTTGTASILNGDSVSTPTSATGKRIMFASTSMSASSIRSATKHQQDQVPFTPTGSVRKRSSGQLLSGIGKGLNRVGSVMRRNTAEGTTPSSTKSRLSRKTSIGKWNKDGKGKGEQRERKVTASPERQLGITGGDAGIGRPFNTEHELHVSPDLSDLPPAWLESLKAQGLSESDLKMITDARKRQQARRSLPRPEDPNVPRTPQSVSPTKGTSSAGNNGLLQSGWKSPLKKFSFEPESPTTPTAVDQDRLKHLRSAARDVFDAGYSPVVGGPSTIQAREFPRGNLDSYPASASESSDIDMEMDTRRDIRENVVITPRVSRRLSDQLRGFRESKFGLLEDGDDDWGRSILSVAWEEAGSSSIASDDDQAIPIIPLRSNEPPTPVSKPTTQETDLGRGDGGRDPSNRKLDKPAHSQALRNSSDSFGVHHTSLSKSTIDSQLVTPSTSTEHHVENGDGDGDSERVDSDEKVRTRSDFLDSPLTLNTATLIDPPSPAYSDLPTARYPPHHHHTHSESSPAALHRPSQNLTHYPSLPDMSHRDSDSDQGSFGPFPTPGSVPTSIAGSYEHLPLADHVASWSDSRNPHISFPTSAVGTSESLSSSRAVTPDPEPHAEDEEDPNHLSPNRTRSAGRRSFYSTSSHHHGTSPTPSEMLDGLDGANREERASIALSLLSSRASTDVHSLHELREATVRIAYKGMLFPKPTSQVGKKTTELKESYEMPEEGGERSSDDLKVKYEQGNHEEHENSGSRSYSPSTTSHGLRKEEDKLRAKDALDALGEAAMRIVVDAKDQQIEQRQV</sequence>
<feature type="compositionally biased region" description="Low complexity" evidence="1">
    <location>
        <begin position="41"/>
        <end position="57"/>
    </location>
</feature>
<feature type="region of interest" description="Disordered" evidence="1">
    <location>
        <begin position="384"/>
        <end position="411"/>
    </location>
</feature>
<protein>
    <submittedName>
        <fullName evidence="2">Uncharacterized protein</fullName>
    </submittedName>
</protein>
<feature type="compositionally biased region" description="Low complexity" evidence="1">
    <location>
        <begin position="857"/>
        <end position="867"/>
    </location>
</feature>
<accession>A0A5M6C161</accession>
<feature type="compositionally biased region" description="Basic and acidic residues" evidence="1">
    <location>
        <begin position="504"/>
        <end position="523"/>
    </location>
</feature>
<dbReference type="PROSITE" id="PS50108">
    <property type="entry name" value="CRIB"/>
    <property type="match status" value="1"/>
</dbReference>
<dbReference type="EMBL" id="CP144062">
    <property type="protein sequence ID" value="WWD21954.1"/>
    <property type="molecule type" value="Genomic_DNA"/>
</dbReference>
<feature type="compositionally biased region" description="Basic and acidic residues" evidence="1">
    <location>
        <begin position="218"/>
        <end position="233"/>
    </location>
</feature>
<dbReference type="GeneID" id="43587924"/>
<feature type="region of interest" description="Disordered" evidence="1">
    <location>
        <begin position="811"/>
        <end position="876"/>
    </location>
</feature>
<keyword evidence="3" id="KW-1185">Reference proteome</keyword>
<proteinExistence type="predicted"/>
<evidence type="ECO:0000313" key="2">
    <source>
        <dbReference type="EMBL" id="WWD21954.1"/>
    </source>
</evidence>